<comment type="caution">
    <text evidence="2">The sequence shown here is derived from an EMBL/GenBank/DDBJ whole genome shotgun (WGS) entry which is preliminary data.</text>
</comment>
<accession>A0A411Z5X3</accession>
<feature type="signal peptide" evidence="1">
    <location>
        <begin position="1"/>
        <end position="19"/>
    </location>
</feature>
<evidence type="ECO:0000313" key="2">
    <source>
        <dbReference type="EMBL" id="RGP38488.1"/>
    </source>
</evidence>
<dbReference type="EMBL" id="QWEY01000002">
    <property type="protein sequence ID" value="RGP38488.1"/>
    <property type="molecule type" value="Genomic_DNA"/>
</dbReference>
<organism evidence="2 3">
    <name type="scientific">Pseudotabrizicola alkalilacus</name>
    <dbReference type="NCBI Taxonomy" id="2305252"/>
    <lineage>
        <taxon>Bacteria</taxon>
        <taxon>Pseudomonadati</taxon>
        <taxon>Pseudomonadota</taxon>
        <taxon>Alphaproteobacteria</taxon>
        <taxon>Rhodobacterales</taxon>
        <taxon>Paracoccaceae</taxon>
        <taxon>Pseudotabrizicola</taxon>
    </lineage>
</organism>
<proteinExistence type="predicted"/>
<dbReference type="RefSeq" id="WP_118150529.1">
    <property type="nucleotide sequence ID" value="NZ_QWEY01000002.1"/>
</dbReference>
<protein>
    <submittedName>
        <fullName evidence="2">Uncharacterized protein</fullName>
    </submittedName>
</protein>
<name>A0A411Z5X3_9RHOB</name>
<dbReference type="AlphaFoldDB" id="A0A411Z5X3"/>
<evidence type="ECO:0000313" key="3">
    <source>
        <dbReference type="Proteomes" id="UP000284547"/>
    </source>
</evidence>
<gene>
    <name evidence="2" type="ORF">D1012_06685</name>
</gene>
<feature type="chain" id="PRO_5019582431" evidence="1">
    <location>
        <begin position="20"/>
        <end position="120"/>
    </location>
</feature>
<keyword evidence="1" id="KW-0732">Signal</keyword>
<sequence length="120" mass="12301">MRKLLLCLALAGCVGGVPGNPVPQAARLSAEVLTLTLSDGTVCRANWVAAPVGRMEGCGPGYGYAVRVIDNPNFLRQIWTGLTSALGAEGAVAPLAEVVITDPAGVDRVFASPPPVKDGF</sequence>
<reference evidence="2 3" key="1">
    <citation type="submission" date="2018-08" db="EMBL/GenBank/DDBJ databases">
        <title>Flavobacterium tibetense sp. nov., isolated from a wetland YonghuCo on Tibetan Plateau.</title>
        <authorList>
            <person name="Phurbu D."/>
            <person name="Lu H."/>
            <person name="Xing P."/>
        </authorList>
    </citation>
    <scope>NUCLEOTIDE SEQUENCE [LARGE SCALE GENOMIC DNA]</scope>
    <source>
        <strain evidence="2 3">DJC</strain>
    </source>
</reference>
<keyword evidence="3" id="KW-1185">Reference proteome</keyword>
<dbReference type="OrthoDB" id="7872928at2"/>
<evidence type="ECO:0000256" key="1">
    <source>
        <dbReference type="SAM" id="SignalP"/>
    </source>
</evidence>
<dbReference type="Proteomes" id="UP000284547">
    <property type="component" value="Unassembled WGS sequence"/>
</dbReference>